<name>A0A135IC36_9GAMM</name>
<sequence length="114" mass="12707">MTDLTQFLLSNTDETADFTASSRYNGMPLKVMTDQHGRERVFVTRRFLPQPAQEGTVPTLQIREGDRLDLLGAAYFADASLWWMIVDANLVNYPQELVSTPGRKIALTTGNGEG</sequence>
<keyword evidence="2" id="KW-1185">Reference proteome</keyword>
<dbReference type="Proteomes" id="UP000070529">
    <property type="component" value="Unassembled WGS sequence"/>
</dbReference>
<dbReference type="EMBL" id="LNTY01000006">
    <property type="protein sequence ID" value="KXF83026.1"/>
    <property type="molecule type" value="Genomic_DNA"/>
</dbReference>
<gene>
    <name evidence="1" type="ORF">ATN88_04630</name>
</gene>
<dbReference type="RefSeq" id="WP_067410414.1">
    <property type="nucleotide sequence ID" value="NZ_LNTY01000006.1"/>
</dbReference>
<evidence type="ECO:0000313" key="2">
    <source>
        <dbReference type="Proteomes" id="UP000070529"/>
    </source>
</evidence>
<proteinExistence type="predicted"/>
<evidence type="ECO:0008006" key="3">
    <source>
        <dbReference type="Google" id="ProtNLM"/>
    </source>
</evidence>
<dbReference type="STRING" id="294935.ATN88_04630"/>
<comment type="caution">
    <text evidence="1">The sequence shown here is derived from an EMBL/GenBank/DDBJ whole genome shotgun (WGS) entry which is preliminary data.</text>
</comment>
<dbReference type="OrthoDB" id="9809850at2"/>
<reference evidence="1 2" key="1">
    <citation type="submission" date="2015-11" db="EMBL/GenBank/DDBJ databases">
        <title>Genomic Taxonomy of the Vibrionaceae.</title>
        <authorList>
            <person name="Gomez-Gil B."/>
            <person name="Enciso-Ibarra J."/>
        </authorList>
    </citation>
    <scope>NUCLEOTIDE SEQUENCE [LARGE SCALE GENOMIC DNA]</scope>
    <source>
        <strain evidence="1 2">CAIM 912</strain>
    </source>
</reference>
<protein>
    <recommendedName>
        <fullName evidence="3">LysM domain-containing protein</fullName>
    </recommendedName>
</protein>
<dbReference type="AlphaFoldDB" id="A0A135IC36"/>
<evidence type="ECO:0000313" key="1">
    <source>
        <dbReference type="EMBL" id="KXF83026.1"/>
    </source>
</evidence>
<accession>A0A135IC36</accession>
<organism evidence="1 2">
    <name type="scientific">Enterovibrio coralii</name>
    <dbReference type="NCBI Taxonomy" id="294935"/>
    <lineage>
        <taxon>Bacteria</taxon>
        <taxon>Pseudomonadati</taxon>
        <taxon>Pseudomonadota</taxon>
        <taxon>Gammaproteobacteria</taxon>
        <taxon>Vibrionales</taxon>
        <taxon>Vibrionaceae</taxon>
        <taxon>Enterovibrio</taxon>
    </lineage>
</organism>